<feature type="region of interest" description="Disordered" evidence="8">
    <location>
        <begin position="1"/>
        <end position="95"/>
    </location>
</feature>
<keyword evidence="6" id="KW-0472">Membrane</keyword>
<evidence type="ECO:0000256" key="7">
    <source>
        <dbReference type="ARBA" id="ARBA00023294"/>
    </source>
</evidence>
<keyword evidence="7" id="KW-0927">Auxin signaling pathway</keyword>
<proteinExistence type="inferred from homology"/>
<evidence type="ECO:0000313" key="10">
    <source>
        <dbReference type="Proteomes" id="UP001634007"/>
    </source>
</evidence>
<comment type="subcellular location">
    <subcellularLocation>
        <location evidence="2">Cell membrane</location>
    </subcellularLocation>
</comment>
<feature type="compositionally biased region" description="Basic residues" evidence="8">
    <location>
        <begin position="11"/>
        <end position="21"/>
    </location>
</feature>
<evidence type="ECO:0000256" key="4">
    <source>
        <dbReference type="ARBA" id="ARBA00022448"/>
    </source>
</evidence>
<dbReference type="GO" id="GO:0005886">
    <property type="term" value="C:plasma membrane"/>
    <property type="evidence" value="ECO:0007669"/>
    <property type="project" value="UniProtKB-SubCell"/>
</dbReference>
<sequence length="475" mass="51765">MQTREQSVREHHARSRHRHGADHHPSFSSTLLDSIYRSIDDPHPRACSSHPPALFRDLRAPAKKHPAAEAEEREEEEEEEEVGENLAHRRRYNRGTLGRWMEKKMCDERVVLRRNSVAATDARSRSGPANRSAFVLSSSSSSNSSSGGRFSSSESDSTSTRGGAKARSLCCDAPWPKPIRTRLSVRSDTSPPKHPPSSSSLSSSSDARFSLVKTKAKALRIYDDLKKVKQPISPGNRLSSFLNSLLASKNSKKSKISSSLKQRHENADLSTSGDGGVYDDGAPEEKWKSGYGVVLGTRSIYGYENKNQKISASIDEGIYRDAISFSQSKLTSSDALKNAKISSAGGGRLDDGIFGRKSNSERGREPACPPLSRSRSGPSDYVSSFGDRSVSSFAKVRSVRFNLPEEDEAAAAAAAPTRAFGVGVAEAVRETARLKRNDPNESGGSVARDRSAEEDDGYSSSDLFELDNLTDIGHR</sequence>
<feature type="compositionally biased region" description="Low complexity" evidence="8">
    <location>
        <begin position="196"/>
        <end position="205"/>
    </location>
</feature>
<dbReference type="InterPro" id="IPR039621">
    <property type="entry name" value="BG1-like"/>
</dbReference>
<dbReference type="PANTHER" id="PTHR33541">
    <property type="entry name" value="PROTEIN BIG GRAIN 1-LIKE A-RELATED"/>
    <property type="match status" value="1"/>
</dbReference>
<keyword evidence="5" id="KW-1003">Cell membrane</keyword>
<dbReference type="Proteomes" id="UP001634007">
    <property type="component" value="Unassembled WGS sequence"/>
</dbReference>
<dbReference type="PANTHER" id="PTHR33541:SF28">
    <property type="entry name" value="PROTEIN BIG GRAIN 1-LIKE A"/>
    <property type="match status" value="1"/>
</dbReference>
<feature type="compositionally biased region" description="Basic and acidic residues" evidence="8">
    <location>
        <begin position="1"/>
        <end position="10"/>
    </location>
</feature>
<feature type="region of interest" description="Disordered" evidence="8">
    <location>
        <begin position="430"/>
        <end position="475"/>
    </location>
</feature>
<dbReference type="AlphaFoldDB" id="A0ABD3K7M5"/>
<accession>A0ABD3K7M5</accession>
<organism evidence="9 10">
    <name type="scientific">Eucalyptus globulus</name>
    <name type="common">Tasmanian blue gum</name>
    <dbReference type="NCBI Taxonomy" id="34317"/>
    <lineage>
        <taxon>Eukaryota</taxon>
        <taxon>Viridiplantae</taxon>
        <taxon>Streptophyta</taxon>
        <taxon>Embryophyta</taxon>
        <taxon>Tracheophyta</taxon>
        <taxon>Spermatophyta</taxon>
        <taxon>Magnoliopsida</taxon>
        <taxon>eudicotyledons</taxon>
        <taxon>Gunneridae</taxon>
        <taxon>Pentapetalae</taxon>
        <taxon>rosids</taxon>
        <taxon>malvids</taxon>
        <taxon>Myrtales</taxon>
        <taxon>Myrtaceae</taxon>
        <taxon>Myrtoideae</taxon>
        <taxon>Eucalypteae</taxon>
        <taxon>Eucalyptus</taxon>
    </lineage>
</organism>
<feature type="region of interest" description="Disordered" evidence="8">
    <location>
        <begin position="255"/>
        <end position="282"/>
    </location>
</feature>
<feature type="compositionally biased region" description="Basic and acidic residues" evidence="8">
    <location>
        <begin position="348"/>
        <end position="365"/>
    </location>
</feature>
<name>A0ABD3K7M5_EUCGL</name>
<comment type="caution">
    <text evidence="9">The sequence shown here is derived from an EMBL/GenBank/DDBJ whole genome shotgun (WGS) entry which is preliminary data.</text>
</comment>
<gene>
    <name evidence="9" type="ORF">ACJRO7_025041</name>
</gene>
<evidence type="ECO:0000256" key="3">
    <source>
        <dbReference type="ARBA" id="ARBA00010067"/>
    </source>
</evidence>
<feature type="compositionally biased region" description="Basic and acidic residues" evidence="8">
    <location>
        <begin position="430"/>
        <end position="439"/>
    </location>
</feature>
<evidence type="ECO:0000256" key="1">
    <source>
        <dbReference type="ARBA" id="ARBA00002281"/>
    </source>
</evidence>
<keyword evidence="10" id="KW-1185">Reference proteome</keyword>
<comment type="function">
    <text evidence="1">Involved in auxin transport. Regulator of the auxin signaling pathway.</text>
</comment>
<dbReference type="GO" id="GO:0009734">
    <property type="term" value="P:auxin-activated signaling pathway"/>
    <property type="evidence" value="ECO:0007669"/>
    <property type="project" value="UniProtKB-KW"/>
</dbReference>
<keyword evidence="4" id="KW-0813">Transport</keyword>
<protein>
    <submittedName>
        <fullName evidence="9">Uncharacterized protein</fullName>
    </submittedName>
</protein>
<evidence type="ECO:0000256" key="6">
    <source>
        <dbReference type="ARBA" id="ARBA00023136"/>
    </source>
</evidence>
<dbReference type="EMBL" id="JBJKBG010000006">
    <property type="protein sequence ID" value="KAL3736025.1"/>
    <property type="molecule type" value="Genomic_DNA"/>
</dbReference>
<feature type="compositionally biased region" description="Basic and acidic residues" evidence="8">
    <location>
        <begin position="56"/>
        <end position="70"/>
    </location>
</feature>
<feature type="compositionally biased region" description="Low complexity" evidence="8">
    <location>
        <begin position="137"/>
        <end position="163"/>
    </location>
</feature>
<reference evidence="9 10" key="1">
    <citation type="submission" date="2024-11" db="EMBL/GenBank/DDBJ databases">
        <title>Chromosome-level genome assembly of Eucalyptus globulus Labill. provides insights into its genome evolution.</title>
        <authorList>
            <person name="Li X."/>
        </authorList>
    </citation>
    <scope>NUCLEOTIDE SEQUENCE [LARGE SCALE GENOMIC DNA]</scope>
    <source>
        <strain evidence="9">CL2024</strain>
        <tissue evidence="9">Fresh tender leaves</tissue>
    </source>
</reference>
<evidence type="ECO:0000256" key="8">
    <source>
        <dbReference type="SAM" id="MobiDB-lite"/>
    </source>
</evidence>
<evidence type="ECO:0000256" key="2">
    <source>
        <dbReference type="ARBA" id="ARBA00004236"/>
    </source>
</evidence>
<comment type="similarity">
    <text evidence="3">Belongs to the BIG GRAIN 1 (BG1) plant protein family.</text>
</comment>
<evidence type="ECO:0000256" key="5">
    <source>
        <dbReference type="ARBA" id="ARBA00022475"/>
    </source>
</evidence>
<evidence type="ECO:0000313" key="9">
    <source>
        <dbReference type="EMBL" id="KAL3736025.1"/>
    </source>
</evidence>
<feature type="region of interest" description="Disordered" evidence="8">
    <location>
        <begin position="117"/>
        <end position="207"/>
    </location>
</feature>
<feature type="region of interest" description="Disordered" evidence="8">
    <location>
        <begin position="348"/>
        <end position="386"/>
    </location>
</feature>
<feature type="compositionally biased region" description="Acidic residues" evidence="8">
    <location>
        <begin position="71"/>
        <end position="83"/>
    </location>
</feature>